<evidence type="ECO:0000259" key="4">
    <source>
        <dbReference type="Pfam" id="PF00930"/>
    </source>
</evidence>
<dbReference type="GO" id="GO:0006508">
    <property type="term" value="P:proteolysis"/>
    <property type="evidence" value="ECO:0007669"/>
    <property type="project" value="InterPro"/>
</dbReference>
<feature type="domain" description="Dipeptidylpeptidase IV N-terminal" evidence="4">
    <location>
        <begin position="135"/>
        <end position="461"/>
    </location>
</feature>
<organism evidence="5 6">
    <name type="scientific">Sulfidibacter corallicola</name>
    <dbReference type="NCBI Taxonomy" id="2818388"/>
    <lineage>
        <taxon>Bacteria</taxon>
        <taxon>Pseudomonadati</taxon>
        <taxon>Acidobacteriota</taxon>
        <taxon>Holophagae</taxon>
        <taxon>Acanthopleuribacterales</taxon>
        <taxon>Acanthopleuribacteraceae</taxon>
        <taxon>Sulfidibacter</taxon>
    </lineage>
</organism>
<keyword evidence="6" id="KW-1185">Reference proteome</keyword>
<feature type="signal peptide" evidence="2">
    <location>
        <begin position="1"/>
        <end position="18"/>
    </location>
</feature>
<dbReference type="Gene3D" id="3.40.50.1820">
    <property type="entry name" value="alpha/beta hydrolase"/>
    <property type="match status" value="1"/>
</dbReference>
<evidence type="ECO:0000256" key="1">
    <source>
        <dbReference type="SAM" id="MobiDB-lite"/>
    </source>
</evidence>
<dbReference type="AlphaFoldDB" id="A0A8A4TQQ0"/>
<feature type="domain" description="Peptidase S9 prolyl oligopeptidase catalytic" evidence="3">
    <location>
        <begin position="554"/>
        <end position="746"/>
    </location>
</feature>
<gene>
    <name evidence="5" type="ORF">J3U87_25055</name>
</gene>
<feature type="region of interest" description="Disordered" evidence="1">
    <location>
        <begin position="200"/>
        <end position="219"/>
    </location>
</feature>
<dbReference type="Gene3D" id="2.140.10.30">
    <property type="entry name" value="Dipeptidylpeptidase IV, N-terminal domain"/>
    <property type="match status" value="1"/>
</dbReference>
<accession>A0A8A4TQQ0</accession>
<dbReference type="InterPro" id="IPR029058">
    <property type="entry name" value="AB_hydrolase_fold"/>
</dbReference>
<dbReference type="RefSeq" id="WP_237378515.1">
    <property type="nucleotide sequence ID" value="NZ_CP071793.1"/>
</dbReference>
<evidence type="ECO:0000313" key="6">
    <source>
        <dbReference type="Proteomes" id="UP000663929"/>
    </source>
</evidence>
<dbReference type="EMBL" id="CP071793">
    <property type="protein sequence ID" value="QTD48865.1"/>
    <property type="molecule type" value="Genomic_DNA"/>
</dbReference>
<feature type="chain" id="PRO_5035234035" evidence="2">
    <location>
        <begin position="19"/>
        <end position="759"/>
    </location>
</feature>
<dbReference type="GO" id="GO:0008236">
    <property type="term" value="F:serine-type peptidase activity"/>
    <property type="evidence" value="ECO:0007669"/>
    <property type="project" value="InterPro"/>
</dbReference>
<dbReference type="SUPFAM" id="SSF53474">
    <property type="entry name" value="alpha/beta-Hydrolases"/>
    <property type="match status" value="1"/>
</dbReference>
<name>A0A8A4TQQ0_SULCO</name>
<dbReference type="PANTHER" id="PTHR11731:SF118">
    <property type="entry name" value="BLR1971 PROTEIN"/>
    <property type="match status" value="1"/>
</dbReference>
<sequence length="759" mass="86871">MRSLCLPLLLLCSGFATARDADLTEAYRRAERFLPGNVLKLVAHAYVAPNWAEDESGFWYLDNRFGQRTFRWVDVKRATDAPAFDHEKLAKALAKAGDLEVDPQALPFRDIEVSEDRKSISFSLGAASWRWQTETHELVMDEEKDEQRHVVSPDGHRRVFVRDHNLYVHDHRKDKERALTEDGAARFGYGFRPSWYAMQPMGEPDTQGESEGDISASWSPDGTKMISIHLDRRKAKKLYLFQSTPEEGFRAKVWGYERALPVDDQLSTQSFVLFDLKKGTRTPVDMVPQPAYLEWSLPVWSKDGKKLLWPRWKRAFRGVDLVEIDAETGKIRVLLEETSETFVDTNNHQFRLLQESGDILWLSERSGWQHIYRIDGKTGAIKNAVTRGAWVVNRIAQIDEAEGWVTFTASGVEKDQDPYYRRLYKVGLDGNDLTCLTPEPGNHYMRFSPDHRYFVDNLSEVHRTPSVLLRRTRDGKTLKKLAEADIQPLLTAGWVPPEPFRVKARDGKTDLYGLLYKPADFDPNHKYPVIDGTYSGPHAVYTPKSFVELIYRQEQALANLGFIVINVDGMGTSGRGKVFHDFSYKNLGDVGAPDHIGAMRQLAETRPWMDLDRVGIYGHSAGGYDTVRAMLTHPDFYKVGVSSAGNHDHRMAKIWWPELWMGEQGSHYDEQSNLTLADRLKGRLLLVHGDMDNNVNPAATLRLAGELIKHNKDFDLLLIPNKRHLLNDDPYFLRKRWDYFVTHLQGKTPPAGYRIELSL</sequence>
<dbReference type="Proteomes" id="UP000663929">
    <property type="component" value="Chromosome"/>
</dbReference>
<evidence type="ECO:0000256" key="2">
    <source>
        <dbReference type="SAM" id="SignalP"/>
    </source>
</evidence>
<dbReference type="Pfam" id="PF00326">
    <property type="entry name" value="Peptidase_S9"/>
    <property type="match status" value="1"/>
</dbReference>
<evidence type="ECO:0000313" key="5">
    <source>
        <dbReference type="EMBL" id="QTD48865.1"/>
    </source>
</evidence>
<protein>
    <submittedName>
        <fullName evidence="5">DPP IV N-terminal domain-containing protein</fullName>
    </submittedName>
</protein>
<dbReference type="InterPro" id="IPR001375">
    <property type="entry name" value="Peptidase_S9_cat"/>
</dbReference>
<dbReference type="InterPro" id="IPR002469">
    <property type="entry name" value="Peptidase_S9B_N"/>
</dbReference>
<proteinExistence type="predicted"/>
<dbReference type="PANTHER" id="PTHR11731">
    <property type="entry name" value="PROTEASE FAMILY S9B,C DIPEPTIDYL-PEPTIDASE IV-RELATED"/>
    <property type="match status" value="1"/>
</dbReference>
<evidence type="ECO:0000259" key="3">
    <source>
        <dbReference type="Pfam" id="PF00326"/>
    </source>
</evidence>
<dbReference type="KEGG" id="scor:J3U87_25055"/>
<dbReference type="InterPro" id="IPR050278">
    <property type="entry name" value="Serine_Prot_S9B/DPPIV"/>
</dbReference>
<reference evidence="5" key="1">
    <citation type="submission" date="2021-03" db="EMBL/GenBank/DDBJ databases">
        <title>Acanthopleuribacteraceae sp. M133.</title>
        <authorList>
            <person name="Wang G."/>
        </authorList>
    </citation>
    <scope>NUCLEOTIDE SEQUENCE</scope>
    <source>
        <strain evidence="5">M133</strain>
    </source>
</reference>
<dbReference type="SUPFAM" id="SSF82171">
    <property type="entry name" value="DPP6 N-terminal domain-like"/>
    <property type="match status" value="1"/>
</dbReference>
<keyword evidence="2" id="KW-0732">Signal</keyword>
<dbReference type="Pfam" id="PF00930">
    <property type="entry name" value="DPPIV_N"/>
    <property type="match status" value="1"/>
</dbReference>